<name>A0A0B3RVI0_9RHOB</name>
<organism evidence="1 2">
    <name type="scientific">Mameliella alba</name>
    <dbReference type="NCBI Taxonomy" id="561184"/>
    <lineage>
        <taxon>Bacteria</taxon>
        <taxon>Pseudomonadati</taxon>
        <taxon>Pseudomonadota</taxon>
        <taxon>Alphaproteobacteria</taxon>
        <taxon>Rhodobacterales</taxon>
        <taxon>Roseobacteraceae</taxon>
        <taxon>Mameliella</taxon>
    </lineage>
</organism>
<comment type="caution">
    <text evidence="1">The sequence shown here is derived from an EMBL/GenBank/DDBJ whole genome shotgun (WGS) entry which is preliminary data.</text>
</comment>
<protein>
    <submittedName>
        <fullName evidence="1">Uncharacterized protein</fullName>
    </submittedName>
</protein>
<accession>A0A0B3RVI0</accession>
<keyword evidence="2" id="KW-1185">Reference proteome</keyword>
<evidence type="ECO:0000313" key="2">
    <source>
        <dbReference type="Proteomes" id="UP000030960"/>
    </source>
</evidence>
<dbReference type="AlphaFoldDB" id="A0A0B3RVI0"/>
<dbReference type="RefSeq" id="WP_198544055.1">
    <property type="nucleotide sequence ID" value="NZ_JAHVJH010000016.1"/>
</dbReference>
<dbReference type="EMBL" id="JSUQ01000022">
    <property type="protein sequence ID" value="KHQ50758.1"/>
    <property type="molecule type" value="Genomic_DNA"/>
</dbReference>
<gene>
    <name evidence="1" type="ORF">OA50_04682</name>
</gene>
<reference evidence="1 2" key="1">
    <citation type="submission" date="2014-10" db="EMBL/GenBank/DDBJ databases">
        <title>Genome sequence of Ponticoccus sp. strain UMTAT08 isolated from clonal culture of toxic dinoflagellate Alexandrium tamiyavanichii.</title>
        <authorList>
            <person name="Gan H.Y."/>
            <person name="Muhd D.-D."/>
            <person name="Mohd Noor M.E."/>
            <person name="Yeong Y.S."/>
            <person name="Usup G."/>
        </authorList>
    </citation>
    <scope>NUCLEOTIDE SEQUENCE [LARGE SCALE GENOMIC DNA]</scope>
    <source>
        <strain evidence="1 2">UMTAT08</strain>
    </source>
</reference>
<dbReference type="STRING" id="561184.SAMN05216376_11175"/>
<proteinExistence type="predicted"/>
<dbReference type="Proteomes" id="UP000030960">
    <property type="component" value="Unassembled WGS sequence"/>
</dbReference>
<sequence length="46" mass="5024">MLLLIAALFALFLLIGLPAAYSLMLAVIPVFVLTAPCPPPSRSRRW</sequence>
<evidence type="ECO:0000313" key="1">
    <source>
        <dbReference type="EMBL" id="KHQ50758.1"/>
    </source>
</evidence>